<reference evidence="2" key="1">
    <citation type="submission" date="2022-01" db="EMBL/GenBank/DDBJ databases">
        <title>Comparative genomics reveals a dynamic genome evolution in the ectomycorrhizal milk-cap (Lactarius) mushrooms.</title>
        <authorList>
            <consortium name="DOE Joint Genome Institute"/>
            <person name="Lebreton A."/>
            <person name="Tang N."/>
            <person name="Kuo A."/>
            <person name="LaButti K."/>
            <person name="Drula E."/>
            <person name="Barry K."/>
            <person name="Clum A."/>
            <person name="Lipzen A."/>
            <person name="Mousain D."/>
            <person name="Ng V."/>
            <person name="Wang R."/>
            <person name="Wang X."/>
            <person name="Dai Y."/>
            <person name="Henrissat B."/>
            <person name="Grigoriev I.V."/>
            <person name="Guerin-Laguette A."/>
            <person name="Yu F."/>
            <person name="Martin F.M."/>
        </authorList>
    </citation>
    <scope>NUCLEOTIDE SEQUENCE</scope>
    <source>
        <strain evidence="2">QP</strain>
    </source>
</reference>
<gene>
    <name evidence="2" type="ORF">EDB92DRAFT_1898042</name>
</gene>
<feature type="region of interest" description="Disordered" evidence="1">
    <location>
        <begin position="1"/>
        <end position="20"/>
    </location>
</feature>
<dbReference type="AlphaFoldDB" id="A0AAD4L5N9"/>
<evidence type="ECO:0000313" key="2">
    <source>
        <dbReference type="EMBL" id="KAH8981326.1"/>
    </source>
</evidence>
<proteinExistence type="predicted"/>
<keyword evidence="3" id="KW-1185">Reference proteome</keyword>
<evidence type="ECO:0000256" key="1">
    <source>
        <dbReference type="SAM" id="MobiDB-lite"/>
    </source>
</evidence>
<organism evidence="2 3">
    <name type="scientific">Lactarius akahatsu</name>
    <dbReference type="NCBI Taxonomy" id="416441"/>
    <lineage>
        <taxon>Eukaryota</taxon>
        <taxon>Fungi</taxon>
        <taxon>Dikarya</taxon>
        <taxon>Basidiomycota</taxon>
        <taxon>Agaricomycotina</taxon>
        <taxon>Agaricomycetes</taxon>
        <taxon>Russulales</taxon>
        <taxon>Russulaceae</taxon>
        <taxon>Lactarius</taxon>
    </lineage>
</organism>
<feature type="non-terminal residue" evidence="2">
    <location>
        <position position="66"/>
    </location>
</feature>
<protein>
    <submittedName>
        <fullName evidence="2">Uncharacterized protein</fullName>
    </submittedName>
</protein>
<accession>A0AAD4L5N9</accession>
<dbReference type="Proteomes" id="UP001201163">
    <property type="component" value="Unassembled WGS sequence"/>
</dbReference>
<name>A0AAD4L5N9_9AGAM</name>
<sequence length="66" mass="7326">MSSFEKVVKNACKPKPTRPSQRLGLAPHFLHARQLIPPLSGQYVDPIIAATWSENGAIHDVCKARF</sequence>
<dbReference type="EMBL" id="JAKELL010000118">
    <property type="protein sequence ID" value="KAH8981326.1"/>
    <property type="molecule type" value="Genomic_DNA"/>
</dbReference>
<comment type="caution">
    <text evidence="2">The sequence shown here is derived from an EMBL/GenBank/DDBJ whole genome shotgun (WGS) entry which is preliminary data.</text>
</comment>
<evidence type="ECO:0000313" key="3">
    <source>
        <dbReference type="Proteomes" id="UP001201163"/>
    </source>
</evidence>